<sequence>MRKKKRLHNYKISCVGVDDDGTAARFICFVYSVKNLEAARKIVRQDRYRRKIMRRQNIDWRTNELRAVRCNSKGEVTNCDLPLELEIMTRENFDLSQIFYERKRAKRPWAYPEKTDEE</sequence>
<accession>A0A0F9SZ50</accession>
<protein>
    <submittedName>
        <fullName evidence="1">Uncharacterized protein</fullName>
    </submittedName>
</protein>
<reference evidence="1" key="1">
    <citation type="journal article" date="2015" name="Nature">
        <title>Complex archaea that bridge the gap between prokaryotes and eukaryotes.</title>
        <authorList>
            <person name="Spang A."/>
            <person name="Saw J.H."/>
            <person name="Jorgensen S.L."/>
            <person name="Zaremba-Niedzwiedzka K."/>
            <person name="Martijn J."/>
            <person name="Lind A.E."/>
            <person name="van Eijk R."/>
            <person name="Schleper C."/>
            <person name="Guy L."/>
            <person name="Ettema T.J."/>
        </authorList>
    </citation>
    <scope>NUCLEOTIDE SEQUENCE</scope>
</reference>
<dbReference type="EMBL" id="LAZR01002099">
    <property type="protein sequence ID" value="KKN34528.1"/>
    <property type="molecule type" value="Genomic_DNA"/>
</dbReference>
<comment type="caution">
    <text evidence="1">The sequence shown here is derived from an EMBL/GenBank/DDBJ whole genome shotgun (WGS) entry which is preliminary data.</text>
</comment>
<name>A0A0F9SZ50_9ZZZZ</name>
<organism evidence="1">
    <name type="scientific">marine sediment metagenome</name>
    <dbReference type="NCBI Taxonomy" id="412755"/>
    <lineage>
        <taxon>unclassified sequences</taxon>
        <taxon>metagenomes</taxon>
        <taxon>ecological metagenomes</taxon>
    </lineage>
</organism>
<gene>
    <name evidence="1" type="ORF">LCGC14_0792780</name>
</gene>
<proteinExistence type="predicted"/>
<dbReference type="AlphaFoldDB" id="A0A0F9SZ50"/>
<evidence type="ECO:0000313" key="1">
    <source>
        <dbReference type="EMBL" id="KKN34528.1"/>
    </source>
</evidence>